<keyword evidence="1" id="KW-0812">Transmembrane</keyword>
<feature type="transmembrane region" description="Helical" evidence="1">
    <location>
        <begin position="96"/>
        <end position="116"/>
    </location>
</feature>
<proteinExistence type="predicted"/>
<feature type="transmembrane region" description="Helical" evidence="1">
    <location>
        <begin position="6"/>
        <end position="23"/>
    </location>
</feature>
<keyword evidence="1" id="KW-0472">Membrane</keyword>
<dbReference type="RefSeq" id="WP_090841714.1">
    <property type="nucleotide sequence ID" value="NZ_FNIL01000002.1"/>
</dbReference>
<feature type="transmembrane region" description="Helical" evidence="1">
    <location>
        <begin position="44"/>
        <end position="61"/>
    </location>
</feature>
<keyword evidence="1" id="KW-1133">Transmembrane helix</keyword>
<dbReference type="OrthoDB" id="2455559at2"/>
<evidence type="ECO:0008006" key="4">
    <source>
        <dbReference type="Google" id="ProtNLM"/>
    </source>
</evidence>
<name>A0A1H0D5C4_9BACI</name>
<dbReference type="AlphaFoldDB" id="A0A1H0D5C4"/>
<protein>
    <recommendedName>
        <fullName evidence="4">DUF4181 domain-containing protein</fullName>
    </recommendedName>
</protein>
<evidence type="ECO:0000256" key="1">
    <source>
        <dbReference type="SAM" id="Phobius"/>
    </source>
</evidence>
<sequence length="119" mass="13950">MVSILIIIISIVILSIFINKKLINMEYIKESDLKNDYVNKLHKYVEKVLYIVNFIVMILAITDFHHLRPLIFIGPCIMYAFSTIMEWKYARSSKTYYLSAVTCVLFMIGSIIYGVIHYN</sequence>
<gene>
    <name evidence="2" type="ORF">SAMN04488053_102347</name>
</gene>
<feature type="transmembrane region" description="Helical" evidence="1">
    <location>
        <begin position="67"/>
        <end position="84"/>
    </location>
</feature>
<dbReference type="Pfam" id="PF13789">
    <property type="entry name" value="DUF4181"/>
    <property type="match status" value="1"/>
</dbReference>
<accession>A0A1H0D5C4</accession>
<organism evidence="2 3">
    <name type="scientific">Alkalicoccus daliensis</name>
    <dbReference type="NCBI Taxonomy" id="745820"/>
    <lineage>
        <taxon>Bacteria</taxon>
        <taxon>Bacillati</taxon>
        <taxon>Bacillota</taxon>
        <taxon>Bacilli</taxon>
        <taxon>Bacillales</taxon>
        <taxon>Bacillaceae</taxon>
        <taxon>Alkalicoccus</taxon>
    </lineage>
</organism>
<evidence type="ECO:0000313" key="3">
    <source>
        <dbReference type="Proteomes" id="UP000198778"/>
    </source>
</evidence>
<keyword evidence="3" id="KW-1185">Reference proteome</keyword>
<reference evidence="3" key="1">
    <citation type="submission" date="2016-10" db="EMBL/GenBank/DDBJ databases">
        <authorList>
            <person name="Varghese N."/>
            <person name="Submissions S."/>
        </authorList>
    </citation>
    <scope>NUCLEOTIDE SEQUENCE [LARGE SCALE GENOMIC DNA]</scope>
    <source>
        <strain evidence="3">CGMCC 1.10369</strain>
    </source>
</reference>
<dbReference type="Proteomes" id="UP000198778">
    <property type="component" value="Unassembled WGS sequence"/>
</dbReference>
<evidence type="ECO:0000313" key="2">
    <source>
        <dbReference type="EMBL" id="SDN65279.1"/>
    </source>
</evidence>
<dbReference type="EMBL" id="FNIL01000002">
    <property type="protein sequence ID" value="SDN65279.1"/>
    <property type="molecule type" value="Genomic_DNA"/>
</dbReference>
<dbReference type="InterPro" id="IPR025441">
    <property type="entry name" value="DUF4181"/>
</dbReference>